<evidence type="ECO:0000256" key="6">
    <source>
        <dbReference type="RuleBase" id="RU004466"/>
    </source>
</evidence>
<comment type="similarity">
    <text evidence="2 6">Belongs to the FPP/GGPP synthase family.</text>
</comment>
<gene>
    <name evidence="7" type="ORF">ACKI18_26290</name>
</gene>
<dbReference type="EMBL" id="JBJVNI010000014">
    <property type="protein sequence ID" value="MFM9612210.1"/>
    <property type="molecule type" value="Genomic_DNA"/>
</dbReference>
<sequence>MEPVATHVEKVEKVVRQDAALLEEDLAAFLRAFLDALTDGGESAAHATAHADVYVHALRSTLHEPVADALGSKAGQQALPPRPDAPGGTAPLRPSMVYWAYRNYRGFSAEFAPDFATIRRTAVAVRVLMKAAVALDDIQDGSAFRYGEPALHVTHGVPVALNTGAWLITSALRHVGQPAATQALLESVSRGFTGQAADLASRTDTTRASLLTAPHADRVRFWESVAALKTGTLFRMPLEAALAALGVREDDRDTLDDAMRRLGLASQLFNDLTDVVPEFGGANTHEDFDGLGNRVFLELLGTQPPSVGADLRAYVLDHPKLDETLLQLSAEAVEAKRAAKEAVRSVCRSDLSAAYFDLTIDRKGHLIDRLHRTLVERGSA</sequence>
<evidence type="ECO:0000313" key="7">
    <source>
        <dbReference type="EMBL" id="MFM9612210.1"/>
    </source>
</evidence>
<reference evidence="7 8" key="1">
    <citation type="submission" date="2024-12" db="EMBL/GenBank/DDBJ databases">
        <title>Forecasting of Potato common scab and diversities of Pathogenic streptomyces spp. in china.</title>
        <authorList>
            <person name="Handique U."/>
            <person name="Wu J."/>
        </authorList>
    </citation>
    <scope>NUCLEOTIDE SEQUENCE [LARGE SCALE GENOMIC DNA]</scope>
    <source>
        <strain evidence="7 8">ZRIMU1530</strain>
    </source>
</reference>
<dbReference type="SUPFAM" id="SSF48576">
    <property type="entry name" value="Terpenoid synthases"/>
    <property type="match status" value="1"/>
</dbReference>
<dbReference type="RefSeq" id="WP_409122916.1">
    <property type="nucleotide sequence ID" value="NZ_JBJVNI010000014.1"/>
</dbReference>
<dbReference type="InterPro" id="IPR000092">
    <property type="entry name" value="Polyprenyl_synt"/>
</dbReference>
<dbReference type="InterPro" id="IPR008949">
    <property type="entry name" value="Isoprenoid_synthase_dom_sf"/>
</dbReference>
<dbReference type="Proteomes" id="UP001631957">
    <property type="component" value="Unassembled WGS sequence"/>
</dbReference>
<keyword evidence="4" id="KW-0479">Metal-binding</keyword>
<dbReference type="Pfam" id="PF00348">
    <property type="entry name" value="polyprenyl_synt"/>
    <property type="match status" value="1"/>
</dbReference>
<protein>
    <submittedName>
        <fullName evidence="7">Polyprenyl synthetase family protein</fullName>
    </submittedName>
</protein>
<evidence type="ECO:0000256" key="4">
    <source>
        <dbReference type="ARBA" id="ARBA00022723"/>
    </source>
</evidence>
<dbReference type="PANTHER" id="PTHR12001">
    <property type="entry name" value="GERANYLGERANYL PYROPHOSPHATE SYNTHASE"/>
    <property type="match status" value="1"/>
</dbReference>
<keyword evidence="3 6" id="KW-0808">Transferase</keyword>
<evidence type="ECO:0000256" key="5">
    <source>
        <dbReference type="ARBA" id="ARBA00022842"/>
    </source>
</evidence>
<keyword evidence="5" id="KW-0460">Magnesium</keyword>
<dbReference type="CDD" id="cd00867">
    <property type="entry name" value="Trans_IPPS"/>
    <property type="match status" value="1"/>
</dbReference>
<accession>A0ABW9HYX9</accession>
<evidence type="ECO:0000256" key="3">
    <source>
        <dbReference type="ARBA" id="ARBA00022679"/>
    </source>
</evidence>
<keyword evidence="8" id="KW-1185">Reference proteome</keyword>
<name>A0ABW9HYX9_9ACTN</name>
<dbReference type="Gene3D" id="1.10.600.10">
    <property type="entry name" value="Farnesyl Diphosphate Synthase"/>
    <property type="match status" value="1"/>
</dbReference>
<evidence type="ECO:0000313" key="8">
    <source>
        <dbReference type="Proteomes" id="UP001631957"/>
    </source>
</evidence>
<evidence type="ECO:0000256" key="1">
    <source>
        <dbReference type="ARBA" id="ARBA00001946"/>
    </source>
</evidence>
<evidence type="ECO:0000256" key="2">
    <source>
        <dbReference type="ARBA" id="ARBA00006706"/>
    </source>
</evidence>
<dbReference type="PANTHER" id="PTHR12001:SF85">
    <property type="entry name" value="SHORT CHAIN ISOPRENYL DIPHOSPHATE SYNTHASE"/>
    <property type="match status" value="1"/>
</dbReference>
<comment type="cofactor">
    <cofactor evidence="1">
        <name>Mg(2+)</name>
        <dbReference type="ChEBI" id="CHEBI:18420"/>
    </cofactor>
</comment>
<comment type="caution">
    <text evidence="7">The sequence shown here is derived from an EMBL/GenBank/DDBJ whole genome shotgun (WGS) entry which is preliminary data.</text>
</comment>
<proteinExistence type="inferred from homology"/>
<organism evidence="7 8">
    <name type="scientific">Streptomyces niveiscabiei</name>
    <dbReference type="NCBI Taxonomy" id="164115"/>
    <lineage>
        <taxon>Bacteria</taxon>
        <taxon>Bacillati</taxon>
        <taxon>Actinomycetota</taxon>
        <taxon>Actinomycetes</taxon>
        <taxon>Kitasatosporales</taxon>
        <taxon>Streptomycetaceae</taxon>
        <taxon>Streptomyces</taxon>
    </lineage>
</organism>